<evidence type="ECO:0000313" key="9">
    <source>
        <dbReference type="EMBL" id="GEN99982.1"/>
    </source>
</evidence>
<dbReference type="OrthoDB" id="7679563at2"/>
<dbReference type="AlphaFoldDB" id="A0A512AJY7"/>
<evidence type="ECO:0008006" key="11">
    <source>
        <dbReference type="Google" id="ProtNLM"/>
    </source>
</evidence>
<dbReference type="GO" id="GO:0016758">
    <property type="term" value="F:hexosyltransferase activity"/>
    <property type="evidence" value="ECO:0007669"/>
    <property type="project" value="InterPro"/>
</dbReference>
<dbReference type="Proteomes" id="UP000321464">
    <property type="component" value="Unassembled WGS sequence"/>
</dbReference>
<sequence length="404" mass="43422">MDPMSDQDLSARLKANLRTLTWLDAGRVRVYAAMILVAYIPMMVKVFREATGTVGSDFLAFWGTGRLLLSGPAPRVYDLASEHAAQMAAGTGQMVAYVNPPPYLFLAAPLGLMPYALAWVVWALSGWAIWFLVARRALPNIGAGQDWAGALVVLAFPGAYLAASHAQNGFVTGALLIAAVLTLRRSQALSGALFGLLIIKPHLALLVPFWLAAGRKWTAIAAAAASATALCLASLAVFGLDTWRAYPQSFEVSQILMNQPSAEFFLRMCTPYAALRVLFGATLAMIGQAVITLVTGVLACLYWRRAPSDEAAGAMLLAATALASPYLFSYDLPFLIMPIAFLIGMSRREGWRPWEKTLLVLIWLSPLATRAAALPLGLNFMPIPAAILVGLVWTTWAPQKVAAA</sequence>
<evidence type="ECO:0000256" key="6">
    <source>
        <dbReference type="ARBA" id="ARBA00023136"/>
    </source>
</evidence>
<protein>
    <recommendedName>
        <fullName evidence="11">DUF2029 domain-containing protein</fullName>
    </recommendedName>
</protein>
<reference evidence="9 10" key="1">
    <citation type="submission" date="2019-07" db="EMBL/GenBank/DDBJ databases">
        <title>Whole genome shotgun sequence of Novosphingobium sediminis NBRC 106119.</title>
        <authorList>
            <person name="Hosoyama A."/>
            <person name="Uohara A."/>
            <person name="Ohji S."/>
            <person name="Ichikawa N."/>
        </authorList>
    </citation>
    <scope>NUCLEOTIDE SEQUENCE [LARGE SCALE GENOMIC DNA]</scope>
    <source>
        <strain evidence="9 10">NBRC 106119</strain>
    </source>
</reference>
<feature type="transmembrane region" description="Helical" evidence="8">
    <location>
        <begin position="277"/>
        <end position="304"/>
    </location>
</feature>
<keyword evidence="4 8" id="KW-0812">Transmembrane</keyword>
<keyword evidence="2" id="KW-1003">Cell membrane</keyword>
<proteinExistence type="inferred from homology"/>
<evidence type="ECO:0000256" key="3">
    <source>
        <dbReference type="ARBA" id="ARBA00022679"/>
    </source>
</evidence>
<evidence type="ECO:0000256" key="4">
    <source>
        <dbReference type="ARBA" id="ARBA00022692"/>
    </source>
</evidence>
<dbReference type="EMBL" id="BJYR01000012">
    <property type="protein sequence ID" value="GEN99982.1"/>
    <property type="molecule type" value="Genomic_DNA"/>
</dbReference>
<dbReference type="GO" id="GO:0005886">
    <property type="term" value="C:plasma membrane"/>
    <property type="evidence" value="ECO:0007669"/>
    <property type="project" value="UniProtKB-SubCell"/>
</dbReference>
<comment type="subcellular location">
    <subcellularLocation>
        <location evidence="1">Cell membrane</location>
        <topology evidence="1">Multi-pass membrane protein</topology>
    </subcellularLocation>
</comment>
<evidence type="ECO:0000256" key="7">
    <source>
        <dbReference type="ARBA" id="ARBA00024033"/>
    </source>
</evidence>
<dbReference type="Pfam" id="PF09594">
    <property type="entry name" value="GT87"/>
    <property type="match status" value="1"/>
</dbReference>
<feature type="transmembrane region" description="Helical" evidence="8">
    <location>
        <begin position="191"/>
        <end position="211"/>
    </location>
</feature>
<dbReference type="InterPro" id="IPR018584">
    <property type="entry name" value="GT87"/>
</dbReference>
<feature type="transmembrane region" description="Helical" evidence="8">
    <location>
        <begin position="217"/>
        <end position="240"/>
    </location>
</feature>
<feature type="transmembrane region" description="Helical" evidence="8">
    <location>
        <begin position="28"/>
        <end position="47"/>
    </location>
</feature>
<name>A0A512AJY7_9SPHN</name>
<keyword evidence="3" id="KW-0808">Transferase</keyword>
<gene>
    <name evidence="9" type="ORF">NSE01_18150</name>
</gene>
<evidence type="ECO:0000256" key="5">
    <source>
        <dbReference type="ARBA" id="ARBA00022989"/>
    </source>
</evidence>
<organism evidence="9 10">
    <name type="scientific">Novosphingobium sediminis</name>
    <dbReference type="NCBI Taxonomy" id="707214"/>
    <lineage>
        <taxon>Bacteria</taxon>
        <taxon>Pseudomonadati</taxon>
        <taxon>Pseudomonadota</taxon>
        <taxon>Alphaproteobacteria</taxon>
        <taxon>Sphingomonadales</taxon>
        <taxon>Sphingomonadaceae</taxon>
        <taxon>Novosphingobium</taxon>
    </lineage>
</organism>
<comment type="similarity">
    <text evidence="7">Belongs to the glycosyltransferase 87 family.</text>
</comment>
<feature type="transmembrane region" description="Helical" evidence="8">
    <location>
        <begin position="146"/>
        <end position="163"/>
    </location>
</feature>
<keyword evidence="10" id="KW-1185">Reference proteome</keyword>
<feature type="transmembrane region" description="Helical" evidence="8">
    <location>
        <begin position="380"/>
        <end position="398"/>
    </location>
</feature>
<evidence type="ECO:0000256" key="8">
    <source>
        <dbReference type="SAM" id="Phobius"/>
    </source>
</evidence>
<evidence type="ECO:0000256" key="2">
    <source>
        <dbReference type="ARBA" id="ARBA00022475"/>
    </source>
</evidence>
<feature type="transmembrane region" description="Helical" evidence="8">
    <location>
        <begin position="112"/>
        <end position="134"/>
    </location>
</feature>
<feature type="transmembrane region" description="Helical" evidence="8">
    <location>
        <begin position="324"/>
        <end position="345"/>
    </location>
</feature>
<keyword evidence="6 8" id="KW-0472">Membrane</keyword>
<evidence type="ECO:0000313" key="10">
    <source>
        <dbReference type="Proteomes" id="UP000321464"/>
    </source>
</evidence>
<keyword evidence="5 8" id="KW-1133">Transmembrane helix</keyword>
<evidence type="ECO:0000256" key="1">
    <source>
        <dbReference type="ARBA" id="ARBA00004651"/>
    </source>
</evidence>
<accession>A0A512AJY7</accession>
<comment type="caution">
    <text evidence="9">The sequence shown here is derived from an EMBL/GenBank/DDBJ whole genome shotgun (WGS) entry which is preliminary data.</text>
</comment>